<gene>
    <name evidence="16" type="ORF">PEVE_00025621</name>
</gene>
<dbReference type="InterPro" id="IPR013783">
    <property type="entry name" value="Ig-like_fold"/>
</dbReference>
<keyword evidence="13" id="KW-0732">Signal</keyword>
<comment type="caution">
    <text evidence="16">The sequence shown here is derived from an EMBL/GenBank/DDBJ whole genome shotgun (WGS) entry which is preliminary data.</text>
</comment>
<dbReference type="InterPro" id="IPR013151">
    <property type="entry name" value="Immunoglobulin_dom"/>
</dbReference>
<organism evidence="16 17">
    <name type="scientific">Porites evermanni</name>
    <dbReference type="NCBI Taxonomy" id="104178"/>
    <lineage>
        <taxon>Eukaryota</taxon>
        <taxon>Metazoa</taxon>
        <taxon>Cnidaria</taxon>
        <taxon>Anthozoa</taxon>
        <taxon>Hexacorallia</taxon>
        <taxon>Scleractinia</taxon>
        <taxon>Fungiina</taxon>
        <taxon>Poritidae</taxon>
        <taxon>Porites</taxon>
    </lineage>
</organism>
<keyword evidence="4 12" id="KW-1133">Transmembrane helix</keyword>
<dbReference type="Gene3D" id="1.10.510.10">
    <property type="entry name" value="Transferase(Phosphotransferase) domain 1"/>
    <property type="match status" value="1"/>
</dbReference>
<keyword evidence="6" id="KW-1015">Disulfide bond</keyword>
<dbReference type="PANTHER" id="PTHR24416:SF600">
    <property type="entry name" value="PDGF- AND VEGF-RECEPTOR RELATED, ISOFORM J"/>
    <property type="match status" value="1"/>
</dbReference>
<dbReference type="PRINTS" id="PR00109">
    <property type="entry name" value="TYRKINASE"/>
</dbReference>
<feature type="chain" id="PRO_5046022376" description="receptor protein-tyrosine kinase" evidence="13">
    <location>
        <begin position="25"/>
        <end position="1154"/>
    </location>
</feature>
<accession>A0ABN8SRV9</accession>
<feature type="domain" description="Ig-like" evidence="15">
    <location>
        <begin position="490"/>
        <end position="576"/>
    </location>
</feature>
<dbReference type="EMBL" id="CALNXI010003450">
    <property type="protein sequence ID" value="CAH3193312.1"/>
    <property type="molecule type" value="Genomic_DNA"/>
</dbReference>
<evidence type="ECO:0000256" key="1">
    <source>
        <dbReference type="ARBA" id="ARBA00004167"/>
    </source>
</evidence>
<reference evidence="16 17" key="1">
    <citation type="submission" date="2022-05" db="EMBL/GenBank/DDBJ databases">
        <authorList>
            <consortium name="Genoscope - CEA"/>
            <person name="William W."/>
        </authorList>
    </citation>
    <scope>NUCLEOTIDE SEQUENCE [LARGE SCALE GENOMIC DNA]</scope>
</reference>
<evidence type="ECO:0000256" key="10">
    <source>
        <dbReference type="ARBA" id="ARBA00051243"/>
    </source>
</evidence>
<dbReference type="SMART" id="SM00219">
    <property type="entry name" value="TyrKc"/>
    <property type="match status" value="1"/>
</dbReference>
<dbReference type="Pfam" id="PF00047">
    <property type="entry name" value="ig"/>
    <property type="match status" value="1"/>
</dbReference>
<dbReference type="Gene3D" id="2.60.40.10">
    <property type="entry name" value="Immunoglobulins"/>
    <property type="match status" value="4"/>
</dbReference>
<feature type="transmembrane region" description="Helical" evidence="12">
    <location>
        <begin position="593"/>
        <end position="617"/>
    </location>
</feature>
<dbReference type="Gene3D" id="3.30.200.20">
    <property type="entry name" value="Phosphorylase Kinase, domain 1"/>
    <property type="match status" value="1"/>
</dbReference>
<dbReference type="SUPFAM" id="SSF56112">
    <property type="entry name" value="Protein kinase-like (PK-like)"/>
    <property type="match status" value="1"/>
</dbReference>
<evidence type="ECO:0000256" key="12">
    <source>
        <dbReference type="SAM" id="Phobius"/>
    </source>
</evidence>
<feature type="domain" description="Ig-like" evidence="15">
    <location>
        <begin position="355"/>
        <end position="391"/>
    </location>
</feature>
<dbReference type="InterPro" id="IPR007110">
    <property type="entry name" value="Ig-like_dom"/>
</dbReference>
<keyword evidence="17" id="KW-1185">Reference proteome</keyword>
<evidence type="ECO:0000256" key="5">
    <source>
        <dbReference type="ARBA" id="ARBA00023136"/>
    </source>
</evidence>
<dbReference type="InterPro" id="IPR001245">
    <property type="entry name" value="Ser-Thr/Tyr_kinase_cat_dom"/>
</dbReference>
<dbReference type="EC" id="2.7.10.1" evidence="2"/>
<evidence type="ECO:0000256" key="3">
    <source>
        <dbReference type="ARBA" id="ARBA00022692"/>
    </source>
</evidence>
<comment type="catalytic activity">
    <reaction evidence="10">
        <text>L-tyrosyl-[protein] + ATP = O-phospho-L-tyrosyl-[protein] + ADP + H(+)</text>
        <dbReference type="Rhea" id="RHEA:10596"/>
        <dbReference type="Rhea" id="RHEA-COMP:10136"/>
        <dbReference type="Rhea" id="RHEA-COMP:20101"/>
        <dbReference type="ChEBI" id="CHEBI:15378"/>
        <dbReference type="ChEBI" id="CHEBI:30616"/>
        <dbReference type="ChEBI" id="CHEBI:46858"/>
        <dbReference type="ChEBI" id="CHEBI:61978"/>
        <dbReference type="ChEBI" id="CHEBI:456216"/>
        <dbReference type="EC" id="2.7.10.1"/>
    </reaction>
</comment>
<evidence type="ECO:0000313" key="17">
    <source>
        <dbReference type="Proteomes" id="UP001159427"/>
    </source>
</evidence>
<feature type="compositionally biased region" description="Pro residues" evidence="11">
    <location>
        <begin position="1069"/>
        <end position="1078"/>
    </location>
</feature>
<dbReference type="InterPro" id="IPR003598">
    <property type="entry name" value="Ig_sub2"/>
</dbReference>
<keyword evidence="5 12" id="KW-0472">Membrane</keyword>
<dbReference type="InterPro" id="IPR050122">
    <property type="entry name" value="RTK"/>
</dbReference>
<keyword evidence="7" id="KW-0675">Receptor</keyword>
<comment type="subcellular location">
    <subcellularLocation>
        <location evidence="1">Membrane</location>
        <topology evidence="1">Single-pass membrane protein</topology>
    </subcellularLocation>
</comment>
<dbReference type="PROSITE" id="PS00109">
    <property type="entry name" value="PROTEIN_KINASE_TYR"/>
    <property type="match status" value="1"/>
</dbReference>
<dbReference type="Proteomes" id="UP001159427">
    <property type="component" value="Unassembled WGS sequence"/>
</dbReference>
<keyword evidence="9" id="KW-0393">Immunoglobulin domain</keyword>
<feature type="domain" description="Ig-like" evidence="15">
    <location>
        <begin position="271"/>
        <end position="348"/>
    </location>
</feature>
<dbReference type="SMART" id="SM00409">
    <property type="entry name" value="IG"/>
    <property type="match status" value="5"/>
</dbReference>
<dbReference type="InterPro" id="IPR020635">
    <property type="entry name" value="Tyr_kinase_cat_dom"/>
</dbReference>
<dbReference type="PROSITE" id="PS50011">
    <property type="entry name" value="PROTEIN_KINASE_DOM"/>
    <property type="match status" value="1"/>
</dbReference>
<evidence type="ECO:0000256" key="4">
    <source>
        <dbReference type="ARBA" id="ARBA00022989"/>
    </source>
</evidence>
<dbReference type="PANTHER" id="PTHR24416">
    <property type="entry name" value="TYROSINE-PROTEIN KINASE RECEPTOR"/>
    <property type="match status" value="1"/>
</dbReference>
<feature type="transmembrane region" description="Helical" evidence="12">
    <location>
        <begin position="472"/>
        <end position="492"/>
    </location>
</feature>
<dbReference type="Pfam" id="PF07714">
    <property type="entry name" value="PK_Tyr_Ser-Thr"/>
    <property type="match status" value="1"/>
</dbReference>
<sequence>MKKITSKFHLGALTIVIQLSGVRALKFLQDPPSIQTSYVGWTIDFNCTTDDPNARVSLLQSKYHGYPYSVLQVSPNKLLLRKQSCDKVNYEVYEEGDGSSGLHTIDAVQVLKIRSALYPRDVGDFKCVASNGVSPDDELIVSLDVQVSPTIENRGSEVSIEEGKEATISCRVTKSNPLPTFTWQYAVITSLKEDRWETVPGRLILTNSSTPSNESIVKVEKDQRDAEYRCEARNSLGSDFYIFRLARLAKKLIIDTVKTLTEVNEKFTLHVYCIVTDLSYGLLDIVFSKDGEKIQLSDPRVNVTFEQLLTNKKQFHLTLKNVSRNDTGHYGCTTAKSFPTLLSSINITVKALKAPKIFDIPDVTVVQKTQGVNAELHCDVTGNPKPSITWYFSKNGKIKEINREKDDLDGDKDLIHKICSFLTFDKQDTILTPINKKIATDYCHQNVRTLLFNELVNNHYYCCLKCDSMFEILIIFSIILMIRLILSVAPVINEPEVGYAHLSLKIGEPLNISCVAIGNPAPSVTWLKNSTGKAVSPTSTNSQRLIIKSMKDKDFGLYSCIASNNLSHTMASVDIKKRESIPVPPDRGLSTGTLVGIAIGVSVFVLIVLVVCCCLYHRQKKQIDEYKQLYFLKTSSDYKIDPDRSLLEQCNDLPYDPDWEFPEERLILGNVLGAGAFGQVVEAEAIGILALNPRDKSAESFKRRSKIRRSSMAKDLKKGGGGSGWKNVKVPVAVKTLKEDATQTEYKDLASELKILIHLGQHKNIINLLGACTKGKRLMVIMEFAPHGNLLNFLRARRDTYEASWTKTMNEPEKEFTLVDLVMIGFQVGRGMSFLASKKCVHRDLAARNILVGDDYVMKIADFGLARDIYKDDQYVKNTQGLLPVKWMAPESLFDRVYTEKTDVWSFGILLWETFTLGGTPYPGLPTEQLLDYLSDGKRMDMPTKCPLEVYTIMRDCWIHEPEQRPHFITLTERIAKILEKHTTTDNPYLALQMDEEVQPSTGYYLQPVDNAGVREFKRYVKSPVQSPTSDTEPPQFGDLEGGQYRYDSPLPTLPPGLPASSDDEIPTEPLPQIPPPFETDVMDERRFLERENSAGWESGIDMDPTDDGYVDDIQAATPFLPRKGYTLVGIDMEKVSEPNMLSKGNRQKAETSV</sequence>
<evidence type="ECO:0000256" key="7">
    <source>
        <dbReference type="ARBA" id="ARBA00023170"/>
    </source>
</evidence>
<evidence type="ECO:0000313" key="16">
    <source>
        <dbReference type="EMBL" id="CAH3193312.1"/>
    </source>
</evidence>
<feature type="region of interest" description="Disordered" evidence="11">
    <location>
        <begin position="1023"/>
        <end position="1079"/>
    </location>
</feature>
<dbReference type="InterPro" id="IPR000719">
    <property type="entry name" value="Prot_kinase_dom"/>
</dbReference>
<feature type="compositionally biased region" description="Polar residues" evidence="11">
    <location>
        <begin position="1024"/>
        <end position="1033"/>
    </location>
</feature>
<dbReference type="SUPFAM" id="SSF48726">
    <property type="entry name" value="Immunoglobulin"/>
    <property type="match status" value="4"/>
</dbReference>
<dbReference type="InterPro" id="IPR036179">
    <property type="entry name" value="Ig-like_dom_sf"/>
</dbReference>
<evidence type="ECO:0000256" key="11">
    <source>
        <dbReference type="SAM" id="MobiDB-lite"/>
    </source>
</evidence>
<evidence type="ECO:0000259" key="14">
    <source>
        <dbReference type="PROSITE" id="PS50011"/>
    </source>
</evidence>
<protein>
    <recommendedName>
        <fullName evidence="2">receptor protein-tyrosine kinase</fullName>
        <ecNumber evidence="2">2.7.10.1</ecNumber>
    </recommendedName>
</protein>
<evidence type="ECO:0000256" key="13">
    <source>
        <dbReference type="SAM" id="SignalP"/>
    </source>
</evidence>
<feature type="domain" description="Protein kinase" evidence="14">
    <location>
        <begin position="666"/>
        <end position="990"/>
    </location>
</feature>
<keyword evidence="8" id="KW-0325">Glycoprotein</keyword>
<name>A0ABN8SRV9_9CNID</name>
<dbReference type="Pfam" id="PF13927">
    <property type="entry name" value="Ig_3"/>
    <property type="match status" value="1"/>
</dbReference>
<evidence type="ECO:0000256" key="2">
    <source>
        <dbReference type="ARBA" id="ARBA00011902"/>
    </source>
</evidence>
<evidence type="ECO:0000256" key="9">
    <source>
        <dbReference type="ARBA" id="ARBA00023319"/>
    </source>
</evidence>
<evidence type="ECO:0000256" key="6">
    <source>
        <dbReference type="ARBA" id="ARBA00023157"/>
    </source>
</evidence>
<dbReference type="PROSITE" id="PS50835">
    <property type="entry name" value="IG_LIKE"/>
    <property type="match status" value="4"/>
</dbReference>
<dbReference type="InterPro" id="IPR008266">
    <property type="entry name" value="Tyr_kinase_AS"/>
</dbReference>
<feature type="domain" description="Ig-like" evidence="15">
    <location>
        <begin position="149"/>
        <end position="235"/>
    </location>
</feature>
<dbReference type="InterPro" id="IPR003599">
    <property type="entry name" value="Ig_sub"/>
</dbReference>
<evidence type="ECO:0000256" key="8">
    <source>
        <dbReference type="ARBA" id="ARBA00023180"/>
    </source>
</evidence>
<keyword evidence="3 12" id="KW-0812">Transmembrane</keyword>
<feature type="signal peptide" evidence="13">
    <location>
        <begin position="1"/>
        <end position="24"/>
    </location>
</feature>
<proteinExistence type="predicted"/>
<dbReference type="InterPro" id="IPR011009">
    <property type="entry name" value="Kinase-like_dom_sf"/>
</dbReference>
<dbReference type="SMART" id="SM00408">
    <property type="entry name" value="IGc2"/>
    <property type="match status" value="4"/>
</dbReference>
<evidence type="ECO:0000259" key="15">
    <source>
        <dbReference type="PROSITE" id="PS50835"/>
    </source>
</evidence>